<evidence type="ECO:0000259" key="2">
    <source>
        <dbReference type="PROSITE" id="PS51782"/>
    </source>
</evidence>
<dbReference type="AlphaFoldDB" id="A0A2M7FMC5"/>
<dbReference type="SMART" id="SM00257">
    <property type="entry name" value="LysM"/>
    <property type="match status" value="2"/>
</dbReference>
<dbReference type="PANTHER" id="PTHR34700:SF4">
    <property type="entry name" value="PHAGE-LIKE ELEMENT PBSX PROTEIN XKDP"/>
    <property type="match status" value="1"/>
</dbReference>
<keyword evidence="1" id="KW-1133">Transmembrane helix</keyword>
<proteinExistence type="predicted"/>
<feature type="domain" description="LysM" evidence="2">
    <location>
        <begin position="145"/>
        <end position="194"/>
    </location>
</feature>
<evidence type="ECO:0000313" key="3">
    <source>
        <dbReference type="EMBL" id="PIW07042.1"/>
    </source>
</evidence>
<dbReference type="EMBL" id="PFFO01000155">
    <property type="protein sequence ID" value="PIW07042.1"/>
    <property type="molecule type" value="Genomic_DNA"/>
</dbReference>
<evidence type="ECO:0000313" key="4">
    <source>
        <dbReference type="Proteomes" id="UP000230556"/>
    </source>
</evidence>
<keyword evidence="1" id="KW-0472">Membrane</keyword>
<dbReference type="Pfam" id="PF01476">
    <property type="entry name" value="LysM"/>
    <property type="match status" value="2"/>
</dbReference>
<evidence type="ECO:0000256" key="1">
    <source>
        <dbReference type="SAM" id="Phobius"/>
    </source>
</evidence>
<accession>A0A2M7FMC5</accession>
<name>A0A2M7FMC5_9BACT</name>
<feature type="domain" description="LysM" evidence="2">
    <location>
        <begin position="80"/>
        <end position="127"/>
    </location>
</feature>
<dbReference type="SUPFAM" id="SSF54106">
    <property type="entry name" value="LysM domain"/>
    <property type="match status" value="2"/>
</dbReference>
<organism evidence="3 4">
    <name type="scientific">Candidatus Collierbacteria bacterium CG17_big_fil_post_rev_8_21_14_2_50_45_7</name>
    <dbReference type="NCBI Taxonomy" id="1974536"/>
    <lineage>
        <taxon>Bacteria</taxon>
        <taxon>Candidatus Collieribacteriota</taxon>
    </lineage>
</organism>
<dbReference type="CDD" id="cd00118">
    <property type="entry name" value="LysM"/>
    <property type="match status" value="2"/>
</dbReference>
<dbReference type="InterPro" id="IPR052196">
    <property type="entry name" value="Bact_Kbp"/>
</dbReference>
<dbReference type="PROSITE" id="PS51782">
    <property type="entry name" value="LYSM"/>
    <property type="match status" value="2"/>
</dbReference>
<dbReference type="Gene3D" id="3.10.350.10">
    <property type="entry name" value="LysM domain"/>
    <property type="match status" value="2"/>
</dbReference>
<reference evidence="4" key="1">
    <citation type="submission" date="2017-09" db="EMBL/GenBank/DDBJ databases">
        <title>Depth-based differentiation of microbial function through sediment-hosted aquifers and enrichment of novel symbionts in the deep terrestrial subsurface.</title>
        <authorList>
            <person name="Probst A.J."/>
            <person name="Ladd B."/>
            <person name="Jarett J.K."/>
            <person name="Geller-Mcgrath D.E."/>
            <person name="Sieber C.M.K."/>
            <person name="Emerson J.B."/>
            <person name="Anantharaman K."/>
            <person name="Thomas B.C."/>
            <person name="Malmstrom R."/>
            <person name="Stieglmeier M."/>
            <person name="Klingl A."/>
            <person name="Woyke T."/>
            <person name="Ryan C.M."/>
            <person name="Banfield J.F."/>
        </authorList>
    </citation>
    <scope>NUCLEOTIDE SEQUENCE [LARGE SCALE GENOMIC DNA]</scope>
</reference>
<dbReference type="InterPro" id="IPR018392">
    <property type="entry name" value="LysM"/>
</dbReference>
<keyword evidence="1" id="KW-0812">Transmembrane</keyword>
<feature type="transmembrane region" description="Helical" evidence="1">
    <location>
        <begin position="21"/>
        <end position="39"/>
    </location>
</feature>
<dbReference type="PANTHER" id="PTHR34700">
    <property type="entry name" value="POTASSIUM BINDING PROTEIN KBP"/>
    <property type="match status" value="1"/>
</dbReference>
<protein>
    <recommendedName>
        <fullName evidence="2">LysM domain-containing protein</fullName>
    </recommendedName>
</protein>
<dbReference type="InterPro" id="IPR036779">
    <property type="entry name" value="LysM_dom_sf"/>
</dbReference>
<sequence length="196" mass="21703">METKLKQLLKTIKLNESMLSMIFGVVTVLLIGILVMRMYNANKPAITADAEKTEIASEKVGEVAVETKEDGKKYPSQLPEKVTVEKGDSLWKIAEKQYGSGYNWVDIAKENKITNADVISAGQELKLPKTPIIVLEQPKTMVVGDSYTVAKGDSLWTIAVLVYGDGYKWVEIAKNNNIVIAKANYIEVGQVLKLVR</sequence>
<comment type="caution">
    <text evidence="3">The sequence shown here is derived from an EMBL/GenBank/DDBJ whole genome shotgun (WGS) entry which is preliminary data.</text>
</comment>
<dbReference type="Proteomes" id="UP000230556">
    <property type="component" value="Unassembled WGS sequence"/>
</dbReference>
<gene>
    <name evidence="3" type="ORF">COW38_03585</name>
</gene>